<accession>A0A2U8DXZ3</accession>
<name>A0A2U8DXZ3_9CLOT</name>
<organism evidence="1 2">
    <name type="scientific">Clostridium drakei</name>
    <dbReference type="NCBI Taxonomy" id="332101"/>
    <lineage>
        <taxon>Bacteria</taxon>
        <taxon>Bacillati</taxon>
        <taxon>Bacillota</taxon>
        <taxon>Clostridia</taxon>
        <taxon>Eubacteriales</taxon>
        <taxon>Clostridiaceae</taxon>
        <taxon>Clostridium</taxon>
    </lineage>
</organism>
<dbReference type="RefSeq" id="WP_032078623.1">
    <property type="nucleotide sequence ID" value="NZ_CP020953.1"/>
</dbReference>
<dbReference type="InterPro" id="IPR048108">
    <property type="entry name" value="CBO2463_dom"/>
</dbReference>
<proteinExistence type="predicted"/>
<dbReference type="AlphaFoldDB" id="A0A2U8DXZ3"/>
<reference evidence="2" key="1">
    <citation type="submission" date="2017-04" db="EMBL/GenBank/DDBJ databases">
        <authorList>
            <person name="Song Y."/>
            <person name="Cho B.-K."/>
        </authorList>
    </citation>
    <scope>NUCLEOTIDE SEQUENCE [LARGE SCALE GENOMIC DNA]</scope>
    <source>
        <strain evidence="2">SL1</strain>
    </source>
</reference>
<keyword evidence="2" id="KW-1185">Reference proteome</keyword>
<dbReference type="EMBL" id="CP020953">
    <property type="protein sequence ID" value="AWI07603.1"/>
    <property type="molecule type" value="Genomic_DNA"/>
</dbReference>
<sequence length="86" mass="9876">MDLKYGDKIIEMQGIIVEIHDGCIAVDLKGRLGYLKIPMRMLITDYPLKIGQEVGFKMSFIEVLSEEANEKYVSNIDIRNRKEGKL</sequence>
<evidence type="ECO:0000313" key="1">
    <source>
        <dbReference type="EMBL" id="AWI07603.1"/>
    </source>
</evidence>
<dbReference type="OrthoDB" id="3233899at2"/>
<evidence type="ECO:0000313" key="2">
    <source>
        <dbReference type="Proteomes" id="UP000244910"/>
    </source>
</evidence>
<dbReference type="Proteomes" id="UP000244910">
    <property type="component" value="Chromosome"/>
</dbReference>
<dbReference type="NCBIfam" id="NF041553">
    <property type="entry name" value="CBO2463_dom"/>
    <property type="match status" value="1"/>
</dbReference>
<protein>
    <submittedName>
        <fullName evidence="1">Uncharacterized protein</fullName>
    </submittedName>
</protein>
<gene>
    <name evidence="1" type="ORF">B9W14_25235</name>
</gene>
<dbReference type="KEGG" id="cdrk:B9W14_25235"/>